<name>A0ABP9PK51_9ACTN</name>
<keyword evidence="3" id="KW-1185">Reference proteome</keyword>
<protein>
    <recommendedName>
        <fullName evidence="4">Lipoprotein LpqN</fullName>
    </recommendedName>
</protein>
<gene>
    <name evidence="2" type="ORF">GCM10023340_15400</name>
</gene>
<feature type="region of interest" description="Disordered" evidence="1">
    <location>
        <begin position="1"/>
        <end position="77"/>
    </location>
</feature>
<accession>A0ABP9PK51</accession>
<evidence type="ECO:0000256" key="1">
    <source>
        <dbReference type="SAM" id="MobiDB-lite"/>
    </source>
</evidence>
<comment type="caution">
    <text evidence="2">The sequence shown here is derived from an EMBL/GenBank/DDBJ whole genome shotgun (WGS) entry which is preliminary data.</text>
</comment>
<proteinExistence type="predicted"/>
<feature type="compositionally biased region" description="Low complexity" evidence="1">
    <location>
        <begin position="60"/>
        <end position="77"/>
    </location>
</feature>
<organism evidence="2 3">
    <name type="scientific">Nocardioides marinquilinus</name>
    <dbReference type="NCBI Taxonomy" id="1210400"/>
    <lineage>
        <taxon>Bacteria</taxon>
        <taxon>Bacillati</taxon>
        <taxon>Actinomycetota</taxon>
        <taxon>Actinomycetes</taxon>
        <taxon>Propionibacteriales</taxon>
        <taxon>Nocardioidaceae</taxon>
        <taxon>Nocardioides</taxon>
    </lineage>
</organism>
<reference evidence="3" key="1">
    <citation type="journal article" date="2019" name="Int. J. Syst. Evol. Microbiol.">
        <title>The Global Catalogue of Microorganisms (GCM) 10K type strain sequencing project: providing services to taxonomists for standard genome sequencing and annotation.</title>
        <authorList>
            <consortium name="The Broad Institute Genomics Platform"/>
            <consortium name="The Broad Institute Genome Sequencing Center for Infectious Disease"/>
            <person name="Wu L."/>
            <person name="Ma J."/>
        </authorList>
    </citation>
    <scope>NUCLEOTIDE SEQUENCE [LARGE SCALE GENOMIC DNA]</scope>
    <source>
        <strain evidence="3">JCM 18459</strain>
    </source>
</reference>
<sequence>MLTLTALLAACGDDEPSDGPSADGSGPTTASSDGTEPTGPTGPTEPTEPTEPGGSSGASDPTGTGEPPETDPPAEGTTVELDDLSFVLPDLYEVNSQSGGTLVAGRKGVATPSEKVLIATTFVGSTATLESFYRQHLRVAAYTGKPSRLPDVEIDGVPMYHVEGPLGSLIHQQAFGGVANENYFSLELVFADDFPAEREQALVEAIIGSVEFTP</sequence>
<evidence type="ECO:0000313" key="2">
    <source>
        <dbReference type="EMBL" id="GAA5145672.1"/>
    </source>
</evidence>
<evidence type="ECO:0008006" key="4">
    <source>
        <dbReference type="Google" id="ProtNLM"/>
    </source>
</evidence>
<dbReference type="EMBL" id="BAABKG010000002">
    <property type="protein sequence ID" value="GAA5145672.1"/>
    <property type="molecule type" value="Genomic_DNA"/>
</dbReference>
<feature type="compositionally biased region" description="Low complexity" evidence="1">
    <location>
        <begin position="34"/>
        <end position="53"/>
    </location>
</feature>
<dbReference type="Proteomes" id="UP001500221">
    <property type="component" value="Unassembled WGS sequence"/>
</dbReference>
<evidence type="ECO:0000313" key="3">
    <source>
        <dbReference type="Proteomes" id="UP001500221"/>
    </source>
</evidence>